<keyword evidence="1" id="KW-0805">Transcription regulation</keyword>
<dbReference type="Gene3D" id="1.10.10.10">
    <property type="entry name" value="Winged helix-like DNA-binding domain superfamily/Winged helix DNA-binding domain"/>
    <property type="match status" value="1"/>
</dbReference>
<keyword evidence="6" id="KW-1185">Reference proteome</keyword>
<dbReference type="PANTHER" id="PTHR44688:SF16">
    <property type="entry name" value="DNA-BINDING TRANSCRIPTIONAL ACTIVATOR DEVR_DOSR"/>
    <property type="match status" value="1"/>
</dbReference>
<keyword evidence="3" id="KW-0804">Transcription</keyword>
<dbReference type="InterPro" id="IPR059106">
    <property type="entry name" value="WHD_MalT"/>
</dbReference>
<dbReference type="InterPro" id="IPR000792">
    <property type="entry name" value="Tscrpt_reg_LuxR_C"/>
</dbReference>
<evidence type="ECO:0000256" key="2">
    <source>
        <dbReference type="ARBA" id="ARBA00023125"/>
    </source>
</evidence>
<dbReference type="GO" id="GO:0006355">
    <property type="term" value="P:regulation of DNA-templated transcription"/>
    <property type="evidence" value="ECO:0007669"/>
    <property type="project" value="InterPro"/>
</dbReference>
<dbReference type="PRINTS" id="PR00038">
    <property type="entry name" value="HTHLUXR"/>
</dbReference>
<evidence type="ECO:0000256" key="3">
    <source>
        <dbReference type="ARBA" id="ARBA00023163"/>
    </source>
</evidence>
<dbReference type="PROSITE" id="PS50043">
    <property type="entry name" value="HTH_LUXR_2"/>
    <property type="match status" value="1"/>
</dbReference>
<sequence length="885" mass="98610">MSARLRYITFREGGMIKTSSAIPNDIYDFLERMNVRQKKLTQGCLRRDRLDIAGHPGAKCLLYQAPRGFGKSVQIALCAQSAADRGDDCIYLDLSSFWPESVSEADLIATAIVAMLSPPDLPVTSGDRGPEIIALRLLFDWKRPVMICLDGVSDSAATQRFLKTITLETPEAVRLVVSGHQPGTLVTLSVVSHVVTIGPRELSFTLDETCSILPLEADRATKIYNKTAGWPLLCALAGKSKASGDAIADLSEVQAYFETDVLAQITRPLLDHLINASWLEEITADCSDYVFKINDSSCKLAELASRHGLLISSVEKPKCYEMNRALKEYLRNRFIEANGSRRSYFLKRIAFWHWRKKEYRLVVDVALRAHDHNWAKRLTDQALFDLALRQGEIEALTIWFTGIPRAKLLQMPSLAIGYAWVLYFSQRAQEAQDVLSRLNDQRVSAPSEEEDSNGWGKLVHAIGLATHDELKESDERCAAWVDTYGSANPVGHAAAQTCRAFIAASGRQFAALSDQIASATVVSGAVRHRYAFGWLAAAGILAKLLNGDIYGARSEIRRAQKNENVAHERTPFIKGMLAAFELQVQTEEESITPDERLVQEALDFALEFGVTDVVWNTVRSAAEIYIRQGDTLQAFLLLERCRLMAKDRGLKRLGILVRLGSEVFAMGTRTSTPLSTEPLPSDEDLLFLPNQNRAIQAEIALLEASRFLRDGKLGLAEMHARKALSNFSAVRDQRGEIRAQYTLATAIYLMGEKKQALKRIADADLKAQQLGAFRSLINRRHFLRVISPAAKAFLDQRTTQVARTKVPAHDVQITERPFAYRSAPISQKQVIVLQHAALGLSNKEIAVRMHVTEDTVKWHFRKILRGLNVANRTEAVMAARSLSLI</sequence>
<dbReference type="Proteomes" id="UP000286954">
    <property type="component" value="Chromosome"/>
</dbReference>
<organism evidence="5 6">
    <name type="scientific">Glycocaulis alkaliphilus</name>
    <dbReference type="NCBI Taxonomy" id="1434191"/>
    <lineage>
        <taxon>Bacteria</taxon>
        <taxon>Pseudomonadati</taxon>
        <taxon>Pseudomonadota</taxon>
        <taxon>Alphaproteobacteria</taxon>
        <taxon>Maricaulales</taxon>
        <taxon>Maricaulaceae</taxon>
        <taxon>Glycocaulis</taxon>
    </lineage>
</organism>
<dbReference type="AlphaFoldDB" id="A0A3T0E9I1"/>
<evidence type="ECO:0000313" key="5">
    <source>
        <dbReference type="EMBL" id="AZU04093.1"/>
    </source>
</evidence>
<dbReference type="SMART" id="SM00421">
    <property type="entry name" value="HTH_LUXR"/>
    <property type="match status" value="1"/>
</dbReference>
<accession>A0A3T0E9I1</accession>
<proteinExistence type="predicted"/>
<dbReference type="KEGG" id="gak:X907_1561"/>
<evidence type="ECO:0000313" key="6">
    <source>
        <dbReference type="Proteomes" id="UP000286954"/>
    </source>
</evidence>
<dbReference type="Pfam" id="PF25873">
    <property type="entry name" value="WHD_MalT"/>
    <property type="match status" value="1"/>
</dbReference>
<dbReference type="PANTHER" id="PTHR44688">
    <property type="entry name" value="DNA-BINDING TRANSCRIPTIONAL ACTIVATOR DEVR_DOSR"/>
    <property type="match status" value="1"/>
</dbReference>
<name>A0A3T0E9I1_9PROT</name>
<dbReference type="InterPro" id="IPR036388">
    <property type="entry name" value="WH-like_DNA-bd_sf"/>
</dbReference>
<protein>
    <submittedName>
        <fullName evidence="5">AlkB1GHJ regulator</fullName>
    </submittedName>
</protein>
<dbReference type="EMBL" id="CP018911">
    <property type="protein sequence ID" value="AZU04093.1"/>
    <property type="molecule type" value="Genomic_DNA"/>
</dbReference>
<dbReference type="Pfam" id="PF00196">
    <property type="entry name" value="GerE"/>
    <property type="match status" value="1"/>
</dbReference>
<keyword evidence="2" id="KW-0238">DNA-binding</keyword>
<dbReference type="CDD" id="cd06170">
    <property type="entry name" value="LuxR_C_like"/>
    <property type="match status" value="1"/>
</dbReference>
<evidence type="ECO:0000256" key="1">
    <source>
        <dbReference type="ARBA" id="ARBA00023015"/>
    </source>
</evidence>
<dbReference type="InterPro" id="IPR016032">
    <property type="entry name" value="Sig_transdc_resp-reg_C-effctor"/>
</dbReference>
<feature type="domain" description="HTH luxR-type" evidence="4">
    <location>
        <begin position="818"/>
        <end position="883"/>
    </location>
</feature>
<gene>
    <name evidence="5" type="ORF">X907_1561</name>
</gene>
<dbReference type="GO" id="GO:0003677">
    <property type="term" value="F:DNA binding"/>
    <property type="evidence" value="ECO:0007669"/>
    <property type="project" value="UniProtKB-KW"/>
</dbReference>
<dbReference type="SUPFAM" id="SSF46894">
    <property type="entry name" value="C-terminal effector domain of the bipartite response regulators"/>
    <property type="match status" value="1"/>
</dbReference>
<evidence type="ECO:0000259" key="4">
    <source>
        <dbReference type="PROSITE" id="PS50043"/>
    </source>
</evidence>
<reference evidence="5 6" key="1">
    <citation type="submission" date="2016-12" db="EMBL/GenBank/DDBJ databases">
        <title>The genome of dimorphic prosthecate Glycocaulis alkaliphilus 6b-8t, isolated from crude oil dictates its adaptability in petroleum environments.</title>
        <authorList>
            <person name="Wu X.-L."/>
            <person name="Geng S."/>
        </authorList>
    </citation>
    <scope>NUCLEOTIDE SEQUENCE [LARGE SCALE GENOMIC DNA]</scope>
    <source>
        <strain evidence="5 6">6B-8</strain>
    </source>
</reference>